<feature type="non-terminal residue" evidence="15">
    <location>
        <position position="296"/>
    </location>
</feature>
<feature type="transmembrane region" description="Helical" evidence="13">
    <location>
        <begin position="48"/>
        <end position="67"/>
    </location>
</feature>
<dbReference type="InterPro" id="IPR007960">
    <property type="entry name" value="TAS2R"/>
</dbReference>
<evidence type="ECO:0000256" key="5">
    <source>
        <dbReference type="ARBA" id="ARBA00022692"/>
    </source>
</evidence>
<evidence type="ECO:0000256" key="4">
    <source>
        <dbReference type="ARBA" id="ARBA00022606"/>
    </source>
</evidence>
<dbReference type="CDD" id="cd15027">
    <property type="entry name" value="7tm_TAS2R43-like"/>
    <property type="match status" value="1"/>
</dbReference>
<evidence type="ECO:0000313" key="15">
    <source>
        <dbReference type="RefSeq" id="XP_019490648.1"/>
    </source>
</evidence>
<dbReference type="FunFam" id="1.20.1070.10:FF:000042">
    <property type="entry name" value="Taste receptor type 2 member 7"/>
    <property type="match status" value="1"/>
</dbReference>
<accession>A0A8B7QSF1</accession>
<keyword evidence="9 12" id="KW-0675">Receptor</keyword>
<feature type="transmembrane region" description="Helical" evidence="13">
    <location>
        <begin position="177"/>
        <end position="203"/>
    </location>
</feature>
<feature type="transmembrane region" description="Helical" evidence="13">
    <location>
        <begin position="128"/>
        <end position="149"/>
    </location>
</feature>
<comment type="subcellular location">
    <subcellularLocation>
        <location evidence="1 12">Membrane</location>
        <topology evidence="1 12">Multi-pass membrane protein</topology>
    </subcellularLocation>
</comment>
<keyword evidence="8 12" id="KW-0472">Membrane</keyword>
<evidence type="ECO:0000256" key="8">
    <source>
        <dbReference type="ARBA" id="ARBA00023136"/>
    </source>
</evidence>
<dbReference type="Pfam" id="PF05296">
    <property type="entry name" value="TAS2R"/>
    <property type="match status" value="1"/>
</dbReference>
<evidence type="ECO:0000313" key="14">
    <source>
        <dbReference type="Proteomes" id="UP000694851"/>
    </source>
</evidence>
<dbReference type="PANTHER" id="PTHR11394">
    <property type="entry name" value="TASTE RECEPTOR TYPE 2"/>
    <property type="match status" value="1"/>
</dbReference>
<dbReference type="KEGG" id="hai:109378838"/>
<evidence type="ECO:0000256" key="9">
    <source>
        <dbReference type="ARBA" id="ARBA00023170"/>
    </source>
</evidence>
<dbReference type="Gene3D" id="1.20.1070.10">
    <property type="entry name" value="Rhodopsin 7-helix transmembrane proteins"/>
    <property type="match status" value="1"/>
</dbReference>
<comment type="similarity">
    <text evidence="2 11">Belongs to the G-protein coupled receptor T2R family.</text>
</comment>
<feature type="transmembrane region" description="Helical" evidence="13">
    <location>
        <begin position="259"/>
        <end position="281"/>
    </location>
</feature>
<feature type="transmembrane region" description="Helical" evidence="13">
    <location>
        <begin position="223"/>
        <end position="247"/>
    </location>
</feature>
<sequence>MISLLQIFFSILIITQFVLGNFANGFIALVNCIDWVKRQKISTAHQILTGLAVSRVSLLWTLVIYWYGHVYNPALNNIEVRVIIYMAWTASNHLSLWFATSLSVLYLLKIANFSSLLFLHLKQKVKRVILIIFLGNLVFLVFHLAFVNINTNMSINEYKGNITWKTKLMDIMHFTDMALFTLGNVIPFTMSLTCFVLLIFSLWKHLKNMQLCGKGSQDPSTKVHIRAMQIVISFLLLFAFYILVLIISVWSSESLQIELIVHCGHVLAALYHSGHSFVLIWGNKKLKQDFLSLLWQ</sequence>
<keyword evidence="4 12" id="KW-0716">Sensory transduction</keyword>
<keyword evidence="6 13" id="KW-1133">Transmembrane helix</keyword>
<dbReference type="GO" id="GO:0004930">
    <property type="term" value="F:G protein-coupled receptor activity"/>
    <property type="evidence" value="ECO:0007669"/>
    <property type="project" value="UniProtKB-KW"/>
</dbReference>
<evidence type="ECO:0000256" key="3">
    <source>
        <dbReference type="ARBA" id="ARBA00022480"/>
    </source>
</evidence>
<protein>
    <recommendedName>
        <fullName evidence="12">Taste receptor type 2</fullName>
    </recommendedName>
</protein>
<organism evidence="14 15">
    <name type="scientific">Hipposideros armiger</name>
    <name type="common">Great Himalayan leaf-nosed bat</name>
    <dbReference type="NCBI Taxonomy" id="186990"/>
    <lineage>
        <taxon>Eukaryota</taxon>
        <taxon>Metazoa</taxon>
        <taxon>Chordata</taxon>
        <taxon>Craniata</taxon>
        <taxon>Vertebrata</taxon>
        <taxon>Euteleostomi</taxon>
        <taxon>Mammalia</taxon>
        <taxon>Eutheria</taxon>
        <taxon>Laurasiatheria</taxon>
        <taxon>Chiroptera</taxon>
        <taxon>Yinpterochiroptera</taxon>
        <taxon>Rhinolophoidea</taxon>
        <taxon>Hipposideridae</taxon>
        <taxon>Hipposideros</taxon>
    </lineage>
</organism>
<feature type="transmembrane region" description="Helical" evidence="13">
    <location>
        <begin position="6"/>
        <end position="36"/>
    </location>
</feature>
<keyword evidence="5 12" id="KW-0812">Transmembrane</keyword>
<dbReference type="RefSeq" id="XP_019490648.1">
    <property type="nucleotide sequence ID" value="XM_019635103.1"/>
</dbReference>
<dbReference type="AlphaFoldDB" id="A0A8B7QSF1"/>
<dbReference type="Proteomes" id="UP000694851">
    <property type="component" value="Unplaced"/>
</dbReference>
<dbReference type="GO" id="GO:0016020">
    <property type="term" value="C:membrane"/>
    <property type="evidence" value="ECO:0007669"/>
    <property type="project" value="UniProtKB-SubCell"/>
</dbReference>
<name>A0A8B7QSF1_HIPAR</name>
<reference evidence="15" key="1">
    <citation type="submission" date="2025-08" db="UniProtKB">
        <authorList>
            <consortium name="RefSeq"/>
        </authorList>
    </citation>
    <scope>IDENTIFICATION</scope>
    <source>
        <tissue evidence="15">Muscle</tissue>
    </source>
</reference>
<evidence type="ECO:0000256" key="1">
    <source>
        <dbReference type="ARBA" id="ARBA00004141"/>
    </source>
</evidence>
<dbReference type="SUPFAM" id="SSF81321">
    <property type="entry name" value="Family A G protein-coupled receptor-like"/>
    <property type="match status" value="1"/>
</dbReference>
<keyword evidence="14" id="KW-1185">Reference proteome</keyword>
<gene>
    <name evidence="15" type="primary">LOC109378838</name>
</gene>
<evidence type="ECO:0000256" key="2">
    <source>
        <dbReference type="ARBA" id="ARBA00007376"/>
    </source>
</evidence>
<dbReference type="OrthoDB" id="8876749at2759"/>
<dbReference type="PANTHER" id="PTHR11394:SF27">
    <property type="entry name" value="TASTE RECEPTOR TYPE 2 MEMBER 20"/>
    <property type="match status" value="1"/>
</dbReference>
<evidence type="ECO:0000256" key="6">
    <source>
        <dbReference type="ARBA" id="ARBA00022989"/>
    </source>
</evidence>
<evidence type="ECO:0000256" key="11">
    <source>
        <dbReference type="RuleBase" id="RU004423"/>
    </source>
</evidence>
<dbReference type="GO" id="GO:0033038">
    <property type="term" value="F:bitter taste receptor activity"/>
    <property type="evidence" value="ECO:0007669"/>
    <property type="project" value="InterPro"/>
</dbReference>
<keyword evidence="7 12" id="KW-0297">G-protein coupled receptor</keyword>
<evidence type="ECO:0000256" key="12">
    <source>
        <dbReference type="RuleBase" id="RU004424"/>
    </source>
</evidence>
<dbReference type="GeneID" id="109378838"/>
<evidence type="ECO:0000256" key="7">
    <source>
        <dbReference type="ARBA" id="ARBA00023040"/>
    </source>
</evidence>
<keyword evidence="3 12" id="KW-0919">Taste</keyword>
<proteinExistence type="inferred from homology"/>
<evidence type="ECO:0000256" key="10">
    <source>
        <dbReference type="ARBA" id="ARBA00023224"/>
    </source>
</evidence>
<feature type="transmembrane region" description="Helical" evidence="13">
    <location>
        <begin position="82"/>
        <end position="108"/>
    </location>
</feature>
<evidence type="ECO:0000256" key="13">
    <source>
        <dbReference type="SAM" id="Phobius"/>
    </source>
</evidence>
<keyword evidence="10 12" id="KW-0807">Transducer</keyword>